<dbReference type="AlphaFoldDB" id="A0A0R2NR71"/>
<keyword evidence="1" id="KW-0812">Transmembrane</keyword>
<feature type="transmembrane region" description="Helical" evidence="1">
    <location>
        <begin position="74"/>
        <end position="94"/>
    </location>
</feature>
<keyword evidence="3" id="KW-1185">Reference proteome</keyword>
<organism evidence="2 3">
    <name type="scientific">Lactiplantibacillus fabifermentans DSM 21115</name>
    <dbReference type="NCBI Taxonomy" id="1413187"/>
    <lineage>
        <taxon>Bacteria</taxon>
        <taxon>Bacillati</taxon>
        <taxon>Bacillota</taxon>
        <taxon>Bacilli</taxon>
        <taxon>Lactobacillales</taxon>
        <taxon>Lactobacillaceae</taxon>
        <taxon>Lactiplantibacillus</taxon>
    </lineage>
</organism>
<feature type="transmembrane region" description="Helical" evidence="1">
    <location>
        <begin position="106"/>
        <end position="127"/>
    </location>
</feature>
<name>A0A0R2NR71_9LACO</name>
<dbReference type="Proteomes" id="UP000050920">
    <property type="component" value="Unassembled WGS sequence"/>
</dbReference>
<sequence>MAAIKNNRGFPMQNLDATNIVVAGLVLIYVIKRQLAPRVLRFKLNFYLVLILFGAASIYDAITHHEVTITISQAVLFGTLSILSALIFGGLRAWSYRLWVSDAGLVMRQGTWVTLLFWVLSIGSHALVDRLWTGNSTTLLLYLGLTLLAQRGGVWWLAQRRFADALPANVAQQEKSHHHHHRRSE</sequence>
<feature type="transmembrane region" description="Helical" evidence="1">
    <location>
        <begin position="44"/>
        <end position="62"/>
    </location>
</feature>
<dbReference type="EMBL" id="AYGX02000135">
    <property type="protein sequence ID" value="KRO26403.1"/>
    <property type="molecule type" value="Genomic_DNA"/>
</dbReference>
<proteinExistence type="predicted"/>
<protein>
    <submittedName>
        <fullName evidence="2">Uncharacterized protein</fullName>
    </submittedName>
</protein>
<evidence type="ECO:0000313" key="3">
    <source>
        <dbReference type="Proteomes" id="UP000050920"/>
    </source>
</evidence>
<keyword evidence="1" id="KW-1133">Transmembrane helix</keyword>
<evidence type="ECO:0000256" key="1">
    <source>
        <dbReference type="SAM" id="Phobius"/>
    </source>
</evidence>
<comment type="caution">
    <text evidence="2">The sequence shown here is derived from an EMBL/GenBank/DDBJ whole genome shotgun (WGS) entry which is preliminary data.</text>
</comment>
<gene>
    <name evidence="2" type="ORF">DY78_GL001006</name>
</gene>
<keyword evidence="1" id="KW-0472">Membrane</keyword>
<reference evidence="2 3" key="1">
    <citation type="journal article" date="2015" name="Genome Announc.">
        <title>Expanding the biotechnology potential of lactobacilli through comparative genomics of 213 strains and associated genera.</title>
        <authorList>
            <person name="Sun Z."/>
            <person name="Harris H.M."/>
            <person name="McCann A."/>
            <person name="Guo C."/>
            <person name="Argimon S."/>
            <person name="Zhang W."/>
            <person name="Yang X."/>
            <person name="Jeffery I.B."/>
            <person name="Cooney J.C."/>
            <person name="Kagawa T.F."/>
            <person name="Liu W."/>
            <person name="Song Y."/>
            <person name="Salvetti E."/>
            <person name="Wrobel A."/>
            <person name="Rasinkangas P."/>
            <person name="Parkhill J."/>
            <person name="Rea M.C."/>
            <person name="O'Sullivan O."/>
            <person name="Ritari J."/>
            <person name="Douillard F.P."/>
            <person name="Paul Ross R."/>
            <person name="Yang R."/>
            <person name="Briner A.E."/>
            <person name="Felis G.E."/>
            <person name="de Vos W.M."/>
            <person name="Barrangou R."/>
            <person name="Klaenhammer T.R."/>
            <person name="Caufield P.W."/>
            <person name="Cui Y."/>
            <person name="Zhang H."/>
            <person name="O'Toole P.W."/>
        </authorList>
    </citation>
    <scope>NUCLEOTIDE SEQUENCE [LARGE SCALE GENOMIC DNA]</scope>
    <source>
        <strain evidence="2 3">DSM 21115</strain>
    </source>
</reference>
<feature type="transmembrane region" description="Helical" evidence="1">
    <location>
        <begin position="15"/>
        <end position="32"/>
    </location>
</feature>
<feature type="transmembrane region" description="Helical" evidence="1">
    <location>
        <begin position="139"/>
        <end position="158"/>
    </location>
</feature>
<evidence type="ECO:0000313" key="2">
    <source>
        <dbReference type="EMBL" id="KRO26403.1"/>
    </source>
</evidence>
<accession>A0A0R2NR71</accession>